<evidence type="ECO:0000313" key="6">
    <source>
        <dbReference type="Proteomes" id="UP000074410"/>
    </source>
</evidence>
<dbReference type="STRING" id="33051.SB4_08160"/>
<dbReference type="AlphaFoldDB" id="A0A147IWF0"/>
<evidence type="ECO:0000313" key="3">
    <source>
        <dbReference type="EMBL" id="KTW16397.1"/>
    </source>
</evidence>
<organism evidence="2 5">
    <name type="scientific">Sphingomonas sanguinis</name>
    <dbReference type="NCBI Taxonomy" id="33051"/>
    <lineage>
        <taxon>Bacteria</taxon>
        <taxon>Pseudomonadati</taxon>
        <taxon>Pseudomonadota</taxon>
        <taxon>Alphaproteobacteria</taxon>
        <taxon>Sphingomonadales</taxon>
        <taxon>Sphingomonadaceae</taxon>
        <taxon>Sphingomonas</taxon>
    </lineage>
</organism>
<evidence type="ECO:0000313" key="1">
    <source>
        <dbReference type="EMBL" id="KTT63397.1"/>
    </source>
</evidence>
<sequence>MASAPTASTARPIRICRVTTIRRRQGERGLEERGRVDREDDARGMRRLANYRALDMTTSGRCLSAADRVMNRCCTRAKLLIF</sequence>
<protein>
    <submittedName>
        <fullName evidence="2">Uncharacterized protein</fullName>
    </submittedName>
</protein>
<evidence type="ECO:0000313" key="2">
    <source>
        <dbReference type="EMBL" id="KTV00019.1"/>
    </source>
</evidence>
<accession>A0A147IWF0</accession>
<dbReference type="EMBL" id="LDTD01000230">
    <property type="protein sequence ID" value="KTT63397.1"/>
    <property type="molecule type" value="Genomic_DNA"/>
</dbReference>
<evidence type="ECO:0000313" key="4">
    <source>
        <dbReference type="Proteomes" id="UP000072867"/>
    </source>
</evidence>
<comment type="caution">
    <text evidence="2">The sequence shown here is derived from an EMBL/GenBank/DDBJ whole genome shotgun (WGS) entry which is preliminary data.</text>
</comment>
<proteinExistence type="predicted"/>
<dbReference type="Proteomes" id="UP000072867">
    <property type="component" value="Unassembled WGS sequence"/>
</dbReference>
<dbReference type="EMBL" id="LDTE01000042">
    <property type="protein sequence ID" value="KTV00019.1"/>
    <property type="molecule type" value="Genomic_DNA"/>
</dbReference>
<reference evidence="4 5" key="1">
    <citation type="journal article" date="2016" name="Front. Microbiol.">
        <title>Genomic Resource of Rice Seed Associated Bacteria.</title>
        <authorList>
            <person name="Midha S."/>
            <person name="Bansal K."/>
            <person name="Sharma S."/>
            <person name="Kumar N."/>
            <person name="Patil P.P."/>
            <person name="Chaudhry V."/>
            <person name="Patil P.B."/>
        </authorList>
    </citation>
    <scope>NUCLEOTIDE SEQUENCE [LARGE SCALE GENOMIC DNA]</scope>
    <source>
        <strain evidence="3 6">NS258</strain>
        <strain evidence="1 4">NS319</strain>
        <strain evidence="2 5">SB4</strain>
    </source>
</reference>
<gene>
    <name evidence="3" type="ORF">NS258_03840</name>
    <name evidence="1" type="ORF">NS319_19125</name>
    <name evidence="2" type="ORF">SB4_08160</name>
</gene>
<dbReference type="EMBL" id="LDTC01000020">
    <property type="protein sequence ID" value="KTW16397.1"/>
    <property type="molecule type" value="Genomic_DNA"/>
</dbReference>
<dbReference type="Proteomes" id="UP000074410">
    <property type="component" value="Unassembled WGS sequence"/>
</dbReference>
<name>A0A147IWF0_9SPHN</name>
<dbReference type="Proteomes" id="UP000074072">
    <property type="component" value="Unassembled WGS sequence"/>
</dbReference>
<evidence type="ECO:0000313" key="5">
    <source>
        <dbReference type="Proteomes" id="UP000074072"/>
    </source>
</evidence>